<name>A0A8J2JP06_9HEXA</name>
<feature type="transmembrane region" description="Helical" evidence="17">
    <location>
        <begin position="2020"/>
        <end position="2039"/>
    </location>
</feature>
<dbReference type="FunFam" id="1.20.120.350:FF:000009">
    <property type="entry name" value="Voltage-dependent T-type calcium channel subunit alpha"/>
    <property type="match status" value="4"/>
</dbReference>
<keyword evidence="13" id="KW-0325">Glycoprotein</keyword>
<feature type="domain" description="Ion transport" evidence="18">
    <location>
        <begin position="2861"/>
        <end position="3142"/>
    </location>
</feature>
<dbReference type="CDD" id="cd13433">
    <property type="entry name" value="Na_channel_gate"/>
    <property type="match status" value="2"/>
</dbReference>
<dbReference type="PANTHER" id="PTHR10037">
    <property type="entry name" value="VOLTAGE-GATED CATION CHANNEL CALCIUM AND SODIUM"/>
    <property type="match status" value="1"/>
</dbReference>
<evidence type="ECO:0000256" key="15">
    <source>
        <dbReference type="ARBA" id="ARBA00023303"/>
    </source>
</evidence>
<feature type="compositionally biased region" description="Basic and acidic residues" evidence="16">
    <location>
        <begin position="2385"/>
        <end position="2411"/>
    </location>
</feature>
<evidence type="ECO:0000256" key="9">
    <source>
        <dbReference type="ARBA" id="ARBA00023053"/>
    </source>
</evidence>
<feature type="transmembrane region" description="Helical" evidence="17">
    <location>
        <begin position="2896"/>
        <end position="2917"/>
    </location>
</feature>
<feature type="transmembrane region" description="Helical" evidence="17">
    <location>
        <begin position="158"/>
        <end position="177"/>
    </location>
</feature>
<feature type="domain" description="Ion transport" evidence="18">
    <location>
        <begin position="3193"/>
        <end position="3453"/>
    </location>
</feature>
<keyword evidence="11 17" id="KW-0472">Membrane</keyword>
<dbReference type="OrthoDB" id="2984333at2759"/>
<feature type="transmembrane region" description="Helical" evidence="17">
    <location>
        <begin position="720"/>
        <end position="747"/>
    </location>
</feature>
<dbReference type="InterPro" id="IPR005821">
    <property type="entry name" value="Ion_trans_dom"/>
</dbReference>
<dbReference type="CDD" id="cd23767">
    <property type="entry name" value="IQCD"/>
    <property type="match status" value="2"/>
</dbReference>
<evidence type="ECO:0000256" key="14">
    <source>
        <dbReference type="ARBA" id="ARBA00023201"/>
    </source>
</evidence>
<keyword evidence="6" id="KW-0677">Repeat</keyword>
<dbReference type="GO" id="GO:0019228">
    <property type="term" value="P:neuronal action potential"/>
    <property type="evidence" value="ECO:0007669"/>
    <property type="project" value="TreeGrafter"/>
</dbReference>
<feature type="domain" description="Ion transport" evidence="18">
    <location>
        <begin position="2457"/>
        <end position="2692"/>
    </location>
</feature>
<dbReference type="FunFam" id="1.20.120.350:FF:000068">
    <property type="entry name" value="Sodium channel protein"/>
    <property type="match status" value="1"/>
</dbReference>
<dbReference type="EMBL" id="CAJVCH010090402">
    <property type="protein sequence ID" value="CAG7722563.1"/>
    <property type="molecule type" value="Genomic_DNA"/>
</dbReference>
<dbReference type="PROSITE" id="PS50096">
    <property type="entry name" value="IQ"/>
    <property type="match status" value="1"/>
</dbReference>
<keyword evidence="20" id="KW-1185">Reference proteome</keyword>
<dbReference type="InterPro" id="IPR043203">
    <property type="entry name" value="VGCC_Ca_Na"/>
</dbReference>
<evidence type="ECO:0000256" key="11">
    <source>
        <dbReference type="ARBA" id="ARBA00023136"/>
    </source>
</evidence>
<feature type="transmembrane region" description="Helical" evidence="17">
    <location>
        <begin position="1941"/>
        <end position="1961"/>
    </location>
</feature>
<keyword evidence="9" id="KW-0915">Sodium</keyword>
<feature type="transmembrane region" description="Helical" evidence="17">
    <location>
        <begin position="2660"/>
        <end position="2684"/>
    </location>
</feature>
<keyword evidence="8 17" id="KW-1133">Transmembrane helix</keyword>
<feature type="transmembrane region" description="Helical" evidence="17">
    <location>
        <begin position="3312"/>
        <end position="3340"/>
    </location>
</feature>
<feature type="region of interest" description="Disordered" evidence="16">
    <location>
        <begin position="2365"/>
        <end position="2411"/>
    </location>
</feature>
<dbReference type="InterPro" id="IPR044564">
    <property type="entry name" value="Na_chnl_inactivation_gate"/>
</dbReference>
<accession>A0A8J2JP06</accession>
<feature type="domain" description="Ion transport" evidence="18">
    <location>
        <begin position="1019"/>
        <end position="1300"/>
    </location>
</feature>
<evidence type="ECO:0000259" key="18">
    <source>
        <dbReference type="Pfam" id="PF00520"/>
    </source>
</evidence>
<evidence type="ECO:0000256" key="10">
    <source>
        <dbReference type="ARBA" id="ARBA00023065"/>
    </source>
</evidence>
<feature type="transmembrane region" description="Helical" evidence="17">
    <location>
        <begin position="3110"/>
        <end position="3133"/>
    </location>
</feature>
<feature type="transmembrane region" description="Helical" evidence="17">
    <location>
        <begin position="218"/>
        <end position="240"/>
    </location>
</feature>
<feature type="transmembrane region" description="Helical" evidence="17">
    <location>
        <begin position="3197"/>
        <end position="3214"/>
    </location>
</feature>
<feature type="transmembrane region" description="Helical" evidence="17">
    <location>
        <begin position="2923"/>
        <end position="2944"/>
    </location>
</feature>
<keyword evidence="10" id="KW-0406">Ion transport</keyword>
<gene>
    <name evidence="19" type="ORF">AFUS01_LOCUS11694</name>
</gene>
<keyword evidence="2" id="KW-0813">Transport</keyword>
<feature type="transmembrane region" description="Helical" evidence="17">
    <location>
        <begin position="2078"/>
        <end position="2100"/>
    </location>
</feature>
<keyword evidence="3" id="KW-0894">Sodium channel</keyword>
<feature type="transmembrane region" description="Helical" evidence="17">
    <location>
        <begin position="1981"/>
        <end position="1999"/>
    </location>
</feature>
<feature type="transmembrane region" description="Helical" evidence="17">
    <location>
        <begin position="1054"/>
        <end position="1075"/>
    </location>
</feature>
<evidence type="ECO:0000256" key="8">
    <source>
        <dbReference type="ARBA" id="ARBA00022989"/>
    </source>
</evidence>
<dbReference type="Proteomes" id="UP000708208">
    <property type="component" value="Unassembled WGS sequence"/>
</dbReference>
<feature type="transmembrane region" description="Helical" evidence="17">
    <location>
        <begin position="1574"/>
        <end position="1601"/>
    </location>
</feature>
<feature type="domain" description="Ion transport" evidence="18">
    <location>
        <begin position="1351"/>
        <end position="1611"/>
    </location>
</feature>
<feature type="domain" description="Ion transport" evidence="18">
    <location>
        <begin position="1941"/>
        <end position="2277"/>
    </location>
</feature>
<reference evidence="19" key="1">
    <citation type="submission" date="2021-06" db="EMBL/GenBank/DDBJ databases">
        <authorList>
            <person name="Hodson N. C."/>
            <person name="Mongue J. A."/>
            <person name="Jaron S. K."/>
        </authorList>
    </citation>
    <scope>NUCLEOTIDE SEQUENCE</scope>
</reference>
<evidence type="ECO:0000256" key="1">
    <source>
        <dbReference type="ARBA" id="ARBA00004651"/>
    </source>
</evidence>
<comment type="subcellular location">
    <subcellularLocation>
        <location evidence="1">Cell membrane</location>
        <topology evidence="1">Multi-pass membrane protein</topology>
    </subcellularLocation>
</comment>
<keyword evidence="7" id="KW-0851">Voltage-gated channel</keyword>
<feature type="compositionally biased region" description="Polar residues" evidence="16">
    <location>
        <begin position="506"/>
        <end position="526"/>
    </location>
</feature>
<feature type="transmembrane region" description="Helical" evidence="17">
    <location>
        <begin position="189"/>
        <end position="211"/>
    </location>
</feature>
<feature type="transmembrane region" description="Helical" evidence="17">
    <location>
        <begin position="1268"/>
        <end position="1291"/>
    </location>
</feature>
<feature type="transmembrane region" description="Helical" evidence="17">
    <location>
        <begin position="1377"/>
        <end position="1396"/>
    </location>
</feature>
<feature type="transmembrane region" description="Helical" evidence="17">
    <location>
        <begin position="2986"/>
        <end position="3012"/>
    </location>
</feature>
<evidence type="ECO:0000256" key="3">
    <source>
        <dbReference type="ARBA" id="ARBA00022461"/>
    </source>
</evidence>
<feature type="transmembrane region" description="Helical" evidence="17">
    <location>
        <begin position="2565"/>
        <end position="2592"/>
    </location>
</feature>
<feature type="transmembrane region" description="Helical" evidence="17">
    <location>
        <begin position="1353"/>
        <end position="1371"/>
    </location>
</feature>
<sequence>MSIDKNPLPSEAGSFTTKFTLYGRPVEEVDPFVFEDTFCIIAKKFGKYHVFRFSASKSLYIFGPLNPIRKLSCWLTTNMMFDILIIVVIMANCFTLGMETNYEDGATGNMIENINKEKIIDIFEHVFLGFYTLEMILKIIAKGFFINNFSYLRNLWNILDFVVVSAGYIEILITFAVEKYDLDFLNTLRVLRAIKTISIIPGLKIMINALLKSVTQLVEVMILTVFCLMIFSLLALQLFMGKLSQKCVLVKNGPKHLKMVLEEQSRDLSELEGGPINLNDPNANFLWYKWINRRENWLKRKDDYPIEEYVPCANRSSMSGGRDCPEGYMCLPDIGETFDDGWTNFDNFFGSMLTTFQLLTTDFWERPYDLIVSSTNPLSVIFCVIVIFLGFFYLLNLLLAVVAQSYEKEYQESTTIVLTKHQKLSLNRKASTFSIDDPRNLNVNPMLQYQRRTPSEREMIARTLRESYTPRGSESEFDENGERRPNLHSAIMTLLGRRVTTVAHNTGAGNMQIEPSKSSVQTSKSARTNEKSKLSLDESKNLLSSEAKNIKAVDTQVDFRKSQASHPKASVASAIARSTTKMLASATDQSISCCSRYAAAVRSKLQPIVNHSGFEILITTFIIINTILLASEHHNQPTWLANALDVGNHFFTGVFIAEAVIKICALQKEYFLNWWNLFDLVVVVMSLLDLFLEFANLKILRSVRLLRVFKLAQSWITMKVLMDIIFSTFGALGNLTLIILLVIYMFAVLGLQTIGKYYTIKAFNADKNYDDFPRWNFQDFSYAFMMVFRVICGEWIEPLWDCLKATSRDKEEYKCFLLFLPIFVVGNLIILQLFLALLLNSFDTEELESRRALELEASGKKNVLKDIIGQVVNRRSKAAMHSNYSTSDDSSDENAHRSAASRRVRKRFITAAQKIIQMNRKKVAQEMVDKNNLKAKQHKSAKHVSSTKTFGLDDGPISSFRLIKSDSGSQDSFKQIQQPDLCFPKKCWQMNCCFFRCCRRCNWTCWDAVRVFSVRVVTHPIFEWFILALIFASSITLCFEDVHLEGKPNLKEALFYINTVFTCIFVAEMLMKWLGLGLWDYFTSSWTLLDCFIVIISLTSWANDVEARLTGQAKSNNFAALKALRTLRALRPLRAISRWQGMKIVVNALMFAIPSIINVLLVCLLFWLIFSIMGVQFFKGKFYRCVINEDGGIVDNTEVQTKEECCNETNNDRYSWINQTPNFDSVFSGYLVLFEVATFEGWMEAMQASVDATGVDKQPKRDANLVAYMFYVIFIVFGSFFTLNLFIGVIIDNFNRLKKKYEGNLIEILLTPSQRHYYTAMKKLGRKKPRRLIRRPTNSFLAMFYDMSMSRKFEIAVLVMIFLNMVIMAFTTHNQRAIEGHILDGFNSFFTTVYALEAVVKIIGLRKFYFIVPWNIFDLVLVVASIVDISVGEKFSAIFLVPPTMLRIVRVFRIGRVLRLIKAAKGIRKLLFALVVSLPAIFNIGALLFLITFIYSILGMALFSGIAKNEAVDEVFNFDTFGSSFLMLLRLMIMAAGWNDVLSAMTIEEPSCGGTYRNIKCGNLDAGEGSCPNFLFATAYMVSFIIITDLIVLNMYVAVILENFYDASQEEEVGIVEDDLEMFYVRWSRYDPQATQFIDFELLSDFLASLDPPLGLEKPNIVAIVAFNLPICQGNKMHCLDILHSLIKHVLGRVDDTEDFRKMQEEMEHKFRKQFPTRKLLEIISSTRVWKIQHNAATIIQRAWRKYRAQKYPSDFAKANVNPSQHSTTITHHKDHHGMLDRMELNSITLKIFRLTQNTPCPVLFKPSPVTKLALNYASNLFKSSKNNLQNNNNLYQNVHISTRICESVRMSSSKKSTSYGKSAGFSKSPLSKASNIQPVFTLLGRPVEEVDPFVFEDTFCVIAKKFGKHQVFRFSATKSLFIFGPLNPIRKLSCRIITNMLFDVFIIVVIFANCCTLGLNTNYEIGLTGKMEDDAAKNEIVQYLEYTFLGMYTLEMIFKIIAKGFLVNKFSYMRNVWNIMDFVVVTAGYIAITLSHTFPKKQLDLDFLSTLRVLRAIKSISIIPGLRMMINALLKSVTQLVEVMILTVFCLMIFSLLALQLFMGKMSQKCVLVKNGPQHMKMVLEEQSRDPKELDGGPIIAGGQDANYLWYKWINRRENWLKRKDDYPIEEYVPCANKTSLSGGRDCPEGYVCLPDIGETFDDGWTSFDNFFYSMLTTFQLLTTDFWERPYDLIVSSTNPMSVIFCVIVIFLGFFYLLNLLLAVVAMSYEEEYQESTTVVLTKHQKLSLNRKASTFSFDDPNNLNVNLMTHYQKRTPSEREMIARTLREINSPKEESEFDEYGQRRPNLHAAIMTLLGRHVSSAHNNVTRKKTMEVSKSVTIGESKESQQTSKHEESSDDSESRDGSKYDQRQSLVTVLARNTVKTFTLAATHSYTGWSRFLSTVRHLLRPVVDHSGFEILITTFIIINTVLLASEHHHQPDWLSKVLEFGNHFFTVVFVLEAVIKISALQKEYFLNWWNLFDLFVVVMSLLDLFLEFANLKVLRSVRLLRVFKLAQSWITMKILMNIIFATFGALGNLTLIMMIVIYMFAVLGTEIVGKYYTREAFESETEYDKFPRWNFQDFWYAFMMVFRVICGEWIEPLWDCLKATSKMKAEYKCFLIFLPIFVVGNLIILNLFLALLLNSFDTEELESKRLAELEASGKANELKKIVGQIVLSHANMHRGFDSSSSEFSEDVSLSKSIRRGKQRFTTTAKRILAMNRKKVANKMIEESSLRAKQQKSSKQVITKITTTSKGNQGSSFRMKTVTGSQNTFRQTQQPDLCLPKKCWQMNCWFFRCCRRCNWTCWDAVRLVAVRVVTHPIFEWFILALIFASSITLCFEDVHLEGKQKLKDALFYINTVFTCIFVAEMLLKWLGLGVWDYFTSSWTLLDCCIVVISLTSWANDVEARLTGRAKSNNFAALKALRTLRALRPLRAISRWQGMKIVVNALMFAIPSIVNVLLVCLLFWLIFSIMGVQFFKGKFYRCVVNEDGGIVDRSEVKTKEECCNETNKQKYSWINQTPNFDNVFSGYLVLFEVATFEGWMEAMQASVDAVEVDQQPTRDFNMFAYLFYVIFIVFGSFFTLNLFIGVIIDNFNRLKKKYEGNLVEILLTPSQRSYYTAMKKLGRKKPKRVIRRPTNNFLSLFYDISMSRQFEIALFILIFLNMIIMAFTIHNQSELYVNILDACNSFFTFVYALEAAVKVIGLRKYYFTVPWNLFDLVLVIASMVDIAVGDLFSEVFRIPPTMLRIVRVFRIGRVLRLIKAAKGIRKLLFALVVSLPAIFNIGALLFLITFIYAILGMALFSGVEKNTAVDEVFNFDTFGSSCLMLLRLMIMAAGWNDVLEAMTVEKPSCGGTYRNIKCGNLEAGEGSCPDFVLATLYMVSFIIITDLIVINMYVAIILENFYDASREEEVGIVEDDLEMFYVRWSRYDPQATQFIDFELLSDFLASLDPPLGIPKPNIVAIVAFNLPIAQGNKIHCLDVLHSLIKHVLGHVDDTEEFRKMQEEMEHKFRKQFPTRKLLEIISSTRVWKIQHNAATIIQRAWREFRARKYPSDVARANANPSQHSTTVTHHKDHHGMLNKMGNLLALGHNRRVSVSVSTSETSVKESKETIAKLALN</sequence>
<evidence type="ECO:0000256" key="13">
    <source>
        <dbReference type="ARBA" id="ARBA00023180"/>
    </source>
</evidence>
<evidence type="ECO:0000256" key="6">
    <source>
        <dbReference type="ARBA" id="ARBA00022737"/>
    </source>
</evidence>
<feature type="transmembrane region" description="Helical" evidence="17">
    <location>
        <begin position="2863"/>
        <end position="2884"/>
    </location>
</feature>
<keyword evidence="15" id="KW-0407">Ion channel</keyword>
<evidence type="ECO:0000256" key="5">
    <source>
        <dbReference type="ARBA" id="ARBA00022692"/>
    </source>
</evidence>
<feature type="region of interest" description="Disordered" evidence="16">
    <location>
        <begin position="881"/>
        <end position="901"/>
    </location>
</feature>
<dbReference type="GO" id="GO:0086010">
    <property type="term" value="P:membrane depolarization during action potential"/>
    <property type="evidence" value="ECO:0007669"/>
    <property type="project" value="TreeGrafter"/>
</dbReference>
<feature type="transmembrane region" description="Helical" evidence="17">
    <location>
        <begin position="2244"/>
        <end position="2270"/>
    </location>
</feature>
<dbReference type="GO" id="GO:0005248">
    <property type="term" value="F:voltage-gated sodium channel activity"/>
    <property type="evidence" value="ECO:0007669"/>
    <property type="project" value="TreeGrafter"/>
</dbReference>
<feature type="transmembrane region" description="Helical" evidence="17">
    <location>
        <begin position="1437"/>
        <end position="1458"/>
    </location>
</feature>
<evidence type="ECO:0000256" key="12">
    <source>
        <dbReference type="ARBA" id="ARBA00023157"/>
    </source>
</evidence>
<comment type="caution">
    <text evidence="19">The sequence shown here is derived from an EMBL/GenBank/DDBJ whole genome shotgun (WGS) entry which is preliminary data.</text>
</comment>
<dbReference type="FunFam" id="1.10.287.70:FF:000001">
    <property type="entry name" value="Sodium channel protein"/>
    <property type="match status" value="2"/>
</dbReference>
<feature type="compositionally biased region" description="Basic and acidic residues" evidence="16">
    <location>
        <begin position="527"/>
        <end position="538"/>
    </location>
</feature>
<feature type="transmembrane region" description="Helical" evidence="17">
    <location>
        <begin position="378"/>
        <end position="403"/>
    </location>
</feature>
<evidence type="ECO:0000313" key="19">
    <source>
        <dbReference type="EMBL" id="CAG7722563.1"/>
    </source>
</evidence>
<feature type="transmembrane region" description="Helical" evidence="17">
    <location>
        <begin position="1144"/>
        <end position="1170"/>
    </location>
</feature>
<feature type="transmembrane region" description="Helical" evidence="17">
    <location>
        <begin position="1021"/>
        <end position="1042"/>
    </location>
</feature>
<evidence type="ECO:0000256" key="17">
    <source>
        <dbReference type="SAM" id="Phobius"/>
    </source>
</evidence>
<evidence type="ECO:0000256" key="2">
    <source>
        <dbReference type="ARBA" id="ARBA00022448"/>
    </source>
</evidence>
<dbReference type="GO" id="GO:0001518">
    <property type="term" value="C:voltage-gated sodium channel complex"/>
    <property type="evidence" value="ECO:0007669"/>
    <property type="project" value="TreeGrafter"/>
</dbReference>
<keyword evidence="5 17" id="KW-0812">Transmembrane</keyword>
<dbReference type="Pfam" id="PF00612">
    <property type="entry name" value="IQ"/>
    <property type="match status" value="2"/>
</dbReference>
<evidence type="ECO:0000256" key="16">
    <source>
        <dbReference type="SAM" id="MobiDB-lite"/>
    </source>
</evidence>
<feature type="transmembrane region" description="Helical" evidence="17">
    <location>
        <begin position="612"/>
        <end position="630"/>
    </location>
</feature>
<dbReference type="Pfam" id="PF00520">
    <property type="entry name" value="Ion_trans"/>
    <property type="match status" value="8"/>
</dbReference>
<protein>
    <recommendedName>
        <fullName evidence="18">Ion transport domain-containing protein</fullName>
    </recommendedName>
</protein>
<keyword evidence="12" id="KW-1015">Disulfide bond</keyword>
<feature type="transmembrane region" description="Helical" evidence="17">
    <location>
        <begin position="1081"/>
        <end position="1102"/>
    </location>
</feature>
<feature type="transmembrane region" description="Helical" evidence="17">
    <location>
        <begin position="3416"/>
        <end position="3443"/>
    </location>
</feature>
<feature type="transmembrane region" description="Helical" evidence="17">
    <location>
        <begin position="677"/>
        <end position="699"/>
    </location>
</feature>
<feature type="region of interest" description="Disordered" evidence="16">
    <location>
        <begin position="506"/>
        <end position="538"/>
    </location>
</feature>
<feature type="transmembrane region" description="Helical" evidence="17">
    <location>
        <begin position="3250"/>
        <end position="3269"/>
    </location>
</feature>
<feature type="transmembrane region" description="Helical" evidence="17">
    <location>
        <begin position="1470"/>
        <end position="1498"/>
    </location>
</feature>
<evidence type="ECO:0000256" key="7">
    <source>
        <dbReference type="ARBA" id="ARBA00022882"/>
    </source>
</evidence>
<organism evidence="19 20">
    <name type="scientific">Allacma fusca</name>
    <dbReference type="NCBI Taxonomy" id="39272"/>
    <lineage>
        <taxon>Eukaryota</taxon>
        <taxon>Metazoa</taxon>
        <taxon>Ecdysozoa</taxon>
        <taxon>Arthropoda</taxon>
        <taxon>Hexapoda</taxon>
        <taxon>Collembola</taxon>
        <taxon>Symphypleona</taxon>
        <taxon>Sminthuridae</taxon>
        <taxon>Allacma</taxon>
    </lineage>
</organism>
<dbReference type="InterPro" id="IPR000048">
    <property type="entry name" value="IQ_motif_EF-hand-BS"/>
</dbReference>
<feature type="transmembrane region" description="Helical" evidence="17">
    <location>
        <begin position="815"/>
        <end position="839"/>
    </location>
</feature>
<dbReference type="PANTHER" id="PTHR10037:SF62">
    <property type="entry name" value="SODIUM CHANNEL PROTEIN 60E"/>
    <property type="match status" value="1"/>
</dbReference>
<feature type="domain" description="Ion transport" evidence="18">
    <location>
        <begin position="79"/>
        <end position="413"/>
    </location>
</feature>
<evidence type="ECO:0000313" key="20">
    <source>
        <dbReference type="Proteomes" id="UP000708208"/>
    </source>
</evidence>
<proteinExistence type="predicted"/>
<feature type="domain" description="Ion transport" evidence="18">
    <location>
        <begin position="612"/>
        <end position="847"/>
    </location>
</feature>
<keyword evidence="14" id="KW-0739">Sodium transport</keyword>
<keyword evidence="4" id="KW-1003">Cell membrane</keyword>
<evidence type="ECO:0000256" key="4">
    <source>
        <dbReference type="ARBA" id="ARBA00022475"/>
    </source>
</evidence>
<feature type="transmembrane region" description="Helical" evidence="17">
    <location>
        <begin position="79"/>
        <end position="98"/>
    </location>
</feature>
<feature type="transmembrane region" description="Helical" evidence="17">
    <location>
        <begin position="1408"/>
        <end position="1431"/>
    </location>
</feature>
<dbReference type="FunFam" id="1.10.238.10:FF:000150">
    <property type="entry name" value="Sodium channel protein"/>
    <property type="match status" value="2"/>
</dbReference>